<dbReference type="Proteomes" id="UP001605036">
    <property type="component" value="Unassembled WGS sequence"/>
</dbReference>
<evidence type="ECO:0000313" key="5">
    <source>
        <dbReference type="Proteomes" id="UP001605036"/>
    </source>
</evidence>
<evidence type="ECO:0000259" key="3">
    <source>
        <dbReference type="Pfam" id="PF13359"/>
    </source>
</evidence>
<keyword evidence="2" id="KW-0479">Metal-binding</keyword>
<evidence type="ECO:0000313" key="4">
    <source>
        <dbReference type="EMBL" id="KAL2642441.1"/>
    </source>
</evidence>
<dbReference type="Pfam" id="PF13359">
    <property type="entry name" value="DDE_Tnp_4"/>
    <property type="match status" value="1"/>
</dbReference>
<comment type="cofactor">
    <cofactor evidence="1">
        <name>a divalent metal cation</name>
        <dbReference type="ChEBI" id="CHEBI:60240"/>
    </cofactor>
</comment>
<sequence length="265" mass="29720">MPGTSASSSQHLRLCQSDTLSIGAGDQEASAFKMEAEVIQNNSVRTKRCAEGGRSRVDLRFIETAHQQEVFRDASDWWTAPLSGYLSVRQRMVKCTLTARVTILSMHKLLATIGNVSFISLLYLLGDSGYTSGERLVAAFRNAGGDKDKTNFNTCIAHVRIANEHCIGILKSRWHSLKEVRTQLKNRAENQYLVRWVRCCILLHNFLIRQKDDWTEADGPIEVEVESEVQILAPPTPPLDERAMIAVVADDAWRFKASVLLICVM</sequence>
<comment type="caution">
    <text evidence="4">The sequence shown here is derived from an EMBL/GenBank/DDBJ whole genome shotgun (WGS) entry which is preliminary data.</text>
</comment>
<feature type="domain" description="DDE Tnp4" evidence="3">
    <location>
        <begin position="121"/>
        <end position="205"/>
    </location>
</feature>
<evidence type="ECO:0000256" key="1">
    <source>
        <dbReference type="ARBA" id="ARBA00001968"/>
    </source>
</evidence>
<dbReference type="InterPro" id="IPR027806">
    <property type="entry name" value="HARBI1_dom"/>
</dbReference>
<proteinExistence type="predicted"/>
<keyword evidence="5" id="KW-1185">Reference proteome</keyword>
<organism evidence="4 5">
    <name type="scientific">Riccia fluitans</name>
    <dbReference type="NCBI Taxonomy" id="41844"/>
    <lineage>
        <taxon>Eukaryota</taxon>
        <taxon>Viridiplantae</taxon>
        <taxon>Streptophyta</taxon>
        <taxon>Embryophyta</taxon>
        <taxon>Marchantiophyta</taxon>
        <taxon>Marchantiopsida</taxon>
        <taxon>Marchantiidae</taxon>
        <taxon>Marchantiales</taxon>
        <taxon>Ricciaceae</taxon>
        <taxon>Riccia</taxon>
    </lineage>
</organism>
<gene>
    <name evidence="4" type="ORF">R1flu_010028</name>
</gene>
<accession>A0ABD1Z3U2</accession>
<name>A0ABD1Z3U2_9MARC</name>
<protein>
    <recommendedName>
        <fullName evidence="3">DDE Tnp4 domain-containing protein</fullName>
    </recommendedName>
</protein>
<dbReference type="EMBL" id="JBHFFA010000002">
    <property type="protein sequence ID" value="KAL2642441.1"/>
    <property type="molecule type" value="Genomic_DNA"/>
</dbReference>
<dbReference type="AlphaFoldDB" id="A0ABD1Z3U2"/>
<reference evidence="4 5" key="1">
    <citation type="submission" date="2024-09" db="EMBL/GenBank/DDBJ databases">
        <title>Chromosome-scale assembly of Riccia fluitans.</title>
        <authorList>
            <person name="Paukszto L."/>
            <person name="Sawicki J."/>
            <person name="Karawczyk K."/>
            <person name="Piernik-Szablinska J."/>
            <person name="Szczecinska M."/>
            <person name="Mazdziarz M."/>
        </authorList>
    </citation>
    <scope>NUCLEOTIDE SEQUENCE [LARGE SCALE GENOMIC DNA]</scope>
    <source>
        <strain evidence="4">Rf_01</strain>
        <tissue evidence="4">Aerial parts of the thallus</tissue>
    </source>
</reference>
<dbReference type="GO" id="GO:0046872">
    <property type="term" value="F:metal ion binding"/>
    <property type="evidence" value="ECO:0007669"/>
    <property type="project" value="UniProtKB-KW"/>
</dbReference>
<evidence type="ECO:0000256" key="2">
    <source>
        <dbReference type="ARBA" id="ARBA00022723"/>
    </source>
</evidence>